<sequence length="165" mass="19168">MEQSLTKTLASKHKISVSKVYKKYKAEIDVEGKKYKGLQVTVSREGKKPLVATWGGIPLTWDVTAPIEDEMKQYAWKRSELERRLLAQTCEQCGATRMTTKIEVHHIRALKDLNKYTGREKPQWVQIMAARRRKTLVLCHTCHMDIQHGRPHRRNKVSRSRTGET</sequence>
<proteinExistence type="predicted"/>
<evidence type="ECO:0000313" key="2">
    <source>
        <dbReference type="EMBL" id="GCE16207.1"/>
    </source>
</evidence>
<dbReference type="AlphaFoldDB" id="A0A402AAM2"/>
<dbReference type="InterPro" id="IPR003615">
    <property type="entry name" value="HNH_nuc"/>
</dbReference>
<keyword evidence="3" id="KW-1185">Reference proteome</keyword>
<dbReference type="Pfam" id="PF21368">
    <property type="entry name" value="AI2M-like_HNH"/>
    <property type="match status" value="1"/>
</dbReference>
<evidence type="ECO:0000259" key="1">
    <source>
        <dbReference type="Pfam" id="PF21368"/>
    </source>
</evidence>
<accession>A0A402AAM2</accession>
<dbReference type="CDD" id="cd00085">
    <property type="entry name" value="HNHc"/>
    <property type="match status" value="1"/>
</dbReference>
<organism evidence="2 3">
    <name type="scientific">Dictyobacter kobayashii</name>
    <dbReference type="NCBI Taxonomy" id="2014872"/>
    <lineage>
        <taxon>Bacteria</taxon>
        <taxon>Bacillati</taxon>
        <taxon>Chloroflexota</taxon>
        <taxon>Ktedonobacteria</taxon>
        <taxon>Ktedonobacterales</taxon>
        <taxon>Dictyobacteraceae</taxon>
        <taxon>Dictyobacter</taxon>
    </lineage>
</organism>
<gene>
    <name evidence="2" type="ORF">KDK_00070</name>
</gene>
<protein>
    <recommendedName>
        <fullName evidence="1">AI2M/AI1M-like HNH endonuclease domain-containing protein</fullName>
    </recommendedName>
</protein>
<dbReference type="InterPro" id="IPR049030">
    <property type="entry name" value="AI2M-like_HNH"/>
</dbReference>
<reference evidence="3" key="1">
    <citation type="submission" date="2018-12" db="EMBL/GenBank/DDBJ databases">
        <title>Tengunoibacter tsumagoiensis gen. nov., sp. nov., Dictyobacter kobayashii sp. nov., D. alpinus sp. nov., and D. joshuensis sp. nov. and description of Dictyobacteraceae fam. nov. within the order Ktedonobacterales isolated from Tengu-no-mugimeshi.</title>
        <authorList>
            <person name="Wang C.M."/>
            <person name="Zheng Y."/>
            <person name="Sakai Y."/>
            <person name="Toyoda A."/>
            <person name="Minakuchi Y."/>
            <person name="Abe K."/>
            <person name="Yokota A."/>
            <person name="Yabe S."/>
        </authorList>
    </citation>
    <scope>NUCLEOTIDE SEQUENCE [LARGE SCALE GENOMIC DNA]</scope>
    <source>
        <strain evidence="3">Uno11</strain>
    </source>
</reference>
<dbReference type="Proteomes" id="UP000287188">
    <property type="component" value="Unassembled WGS sequence"/>
</dbReference>
<name>A0A402AAM2_9CHLR</name>
<evidence type="ECO:0000313" key="3">
    <source>
        <dbReference type="Proteomes" id="UP000287188"/>
    </source>
</evidence>
<dbReference type="EMBL" id="BIFS01000001">
    <property type="protein sequence ID" value="GCE16207.1"/>
    <property type="molecule type" value="Genomic_DNA"/>
</dbReference>
<comment type="caution">
    <text evidence="2">The sequence shown here is derived from an EMBL/GenBank/DDBJ whole genome shotgun (WGS) entry which is preliminary data.</text>
</comment>
<feature type="domain" description="AI2M/AI1M-like HNH endonuclease" evidence="1">
    <location>
        <begin position="90"/>
        <end position="143"/>
    </location>
</feature>